<evidence type="ECO:0000256" key="3">
    <source>
        <dbReference type="SAM" id="SignalP"/>
    </source>
</evidence>
<sequence length="172" mass="19927">MWSIIITLISTLLLSSVPTNSSTILPRDSVQALKEVRISVTINGQRVDSYNDKNCPKKENDCFDERYKRKNLDFRCGKKILTKYDVLNAAGKACPRIEKNSQKHVYPAAYTASDYEIEGPYWESPIYQTGHFWYRLISSKYRIIMTKDCTVVGAVIRNKRDHSYKQCEPIFD</sequence>
<dbReference type="AlphaFoldDB" id="A0A420JA70"/>
<dbReference type="EMBL" id="MCBS01015602">
    <property type="protein sequence ID" value="RKF83687.1"/>
    <property type="molecule type" value="Genomic_DNA"/>
</dbReference>
<organism evidence="4 5">
    <name type="scientific">Golovinomyces cichoracearum</name>
    <dbReference type="NCBI Taxonomy" id="62708"/>
    <lineage>
        <taxon>Eukaryota</taxon>
        <taxon>Fungi</taxon>
        <taxon>Dikarya</taxon>
        <taxon>Ascomycota</taxon>
        <taxon>Pezizomycotina</taxon>
        <taxon>Leotiomycetes</taxon>
        <taxon>Erysiphales</taxon>
        <taxon>Erysiphaceae</taxon>
        <taxon>Golovinomyces</taxon>
    </lineage>
</organism>
<protein>
    <submittedName>
        <fullName evidence="4">Putative secreted effector protein</fullName>
    </submittedName>
</protein>
<feature type="chain" id="PRO_5019267174" evidence="3">
    <location>
        <begin position="22"/>
        <end position="172"/>
    </location>
</feature>
<name>A0A420JA70_9PEZI</name>
<comment type="caution">
    <text evidence="4">The sequence shown here is derived from an EMBL/GenBank/DDBJ whole genome shotgun (WGS) entry which is preliminary data.</text>
</comment>
<reference evidence="4 5" key="1">
    <citation type="journal article" date="2018" name="BMC Genomics">
        <title>Comparative genome analyses reveal sequence features reflecting distinct modes of host-adaptation between dicot and monocot powdery mildew.</title>
        <authorList>
            <person name="Wu Y."/>
            <person name="Ma X."/>
            <person name="Pan Z."/>
            <person name="Kale S.D."/>
            <person name="Song Y."/>
            <person name="King H."/>
            <person name="Zhang Q."/>
            <person name="Presley C."/>
            <person name="Deng X."/>
            <person name="Wei C.I."/>
            <person name="Xiao S."/>
        </authorList>
    </citation>
    <scope>NUCLEOTIDE SEQUENCE [LARGE SCALE GENOMIC DNA]</scope>
    <source>
        <strain evidence="4">UMSG1</strain>
    </source>
</reference>
<dbReference type="SUPFAM" id="SSF53933">
    <property type="entry name" value="Microbial ribonucleases"/>
    <property type="match status" value="1"/>
</dbReference>
<keyword evidence="1" id="KW-0540">Nuclease</keyword>
<evidence type="ECO:0000313" key="5">
    <source>
        <dbReference type="Proteomes" id="UP000285326"/>
    </source>
</evidence>
<dbReference type="Proteomes" id="UP000285326">
    <property type="component" value="Unassembled WGS sequence"/>
</dbReference>
<dbReference type="GO" id="GO:0016787">
    <property type="term" value="F:hydrolase activity"/>
    <property type="evidence" value="ECO:0007669"/>
    <property type="project" value="UniProtKB-KW"/>
</dbReference>
<gene>
    <name evidence="4" type="ORF">GcM1_156012</name>
</gene>
<dbReference type="SMR" id="A0A420JA70"/>
<accession>A0A420JA70</accession>
<keyword evidence="2" id="KW-0378">Hydrolase</keyword>
<evidence type="ECO:0000313" key="4">
    <source>
        <dbReference type="EMBL" id="RKF83687.1"/>
    </source>
</evidence>
<feature type="signal peptide" evidence="3">
    <location>
        <begin position="1"/>
        <end position="21"/>
    </location>
</feature>
<keyword evidence="3" id="KW-0732">Signal</keyword>
<dbReference type="GO" id="GO:0003723">
    <property type="term" value="F:RNA binding"/>
    <property type="evidence" value="ECO:0007669"/>
    <property type="project" value="InterPro"/>
</dbReference>
<dbReference type="Gene3D" id="3.10.450.30">
    <property type="entry name" value="Microbial ribonucleases"/>
    <property type="match status" value="1"/>
</dbReference>
<evidence type="ECO:0000256" key="2">
    <source>
        <dbReference type="ARBA" id="ARBA00022801"/>
    </source>
</evidence>
<dbReference type="InterPro" id="IPR016191">
    <property type="entry name" value="Ribonuclease/ribotoxin"/>
</dbReference>
<proteinExistence type="predicted"/>
<evidence type="ECO:0000256" key="1">
    <source>
        <dbReference type="ARBA" id="ARBA00022722"/>
    </source>
</evidence>
<dbReference type="GO" id="GO:0004540">
    <property type="term" value="F:RNA nuclease activity"/>
    <property type="evidence" value="ECO:0007669"/>
    <property type="project" value="InterPro"/>
</dbReference>